<name>A0ABS1SEY4_9MICO</name>
<evidence type="ECO:0000313" key="4">
    <source>
        <dbReference type="Proteomes" id="UP001645859"/>
    </source>
</evidence>
<feature type="transmembrane region" description="Helical" evidence="1">
    <location>
        <begin position="118"/>
        <end position="138"/>
    </location>
</feature>
<feature type="transmembrane region" description="Helical" evidence="1">
    <location>
        <begin position="144"/>
        <end position="166"/>
    </location>
</feature>
<accession>A0ABS1SEY4</accession>
<dbReference type="RefSeq" id="WP_202343726.1">
    <property type="nucleotide sequence ID" value="NZ_BAAAPI010000002.1"/>
</dbReference>
<keyword evidence="1" id="KW-1133">Transmembrane helix</keyword>
<keyword evidence="1" id="KW-0472">Membrane</keyword>
<dbReference type="PANTHER" id="PTHR39430:SF1">
    <property type="entry name" value="PROTEASE"/>
    <property type="match status" value="1"/>
</dbReference>
<proteinExistence type="predicted"/>
<dbReference type="Proteomes" id="UP001645859">
    <property type="component" value="Unassembled WGS sequence"/>
</dbReference>
<feature type="transmembrane region" description="Helical" evidence="1">
    <location>
        <begin position="187"/>
        <end position="206"/>
    </location>
</feature>
<feature type="transmembrane region" description="Helical" evidence="1">
    <location>
        <begin position="75"/>
        <end position="97"/>
    </location>
</feature>
<dbReference type="PANTHER" id="PTHR39430">
    <property type="entry name" value="MEMBRANE-ASSOCIATED PROTEASE-RELATED"/>
    <property type="match status" value="1"/>
</dbReference>
<feature type="transmembrane region" description="Helical" evidence="1">
    <location>
        <begin position="243"/>
        <end position="263"/>
    </location>
</feature>
<dbReference type="InterPro" id="IPR003675">
    <property type="entry name" value="Rce1/LyrA-like_dom"/>
</dbReference>
<evidence type="ECO:0000259" key="2">
    <source>
        <dbReference type="Pfam" id="PF02517"/>
    </source>
</evidence>
<comment type="caution">
    <text evidence="3">The sequence shown here is derived from an EMBL/GenBank/DDBJ whole genome shotgun (WGS) entry which is preliminary data.</text>
</comment>
<feature type="transmembrane region" description="Helical" evidence="1">
    <location>
        <begin position="283"/>
        <end position="304"/>
    </location>
</feature>
<keyword evidence="1" id="KW-0812">Transmembrane</keyword>
<keyword evidence="3" id="KW-0645">Protease</keyword>
<feature type="transmembrane region" description="Helical" evidence="1">
    <location>
        <begin position="212"/>
        <end position="231"/>
    </location>
</feature>
<keyword evidence="4" id="KW-1185">Reference proteome</keyword>
<sequence>MTGRIAPAHTLPAPTAGMHRAQRPTGVVMALVVIALALGAQSIVTAIALVTQSFISAPPGGPRTSDFLALMATRPGFLISLLGFGAGLATLWLWVRAKERRPFATLGLERRPEAGVQILRGLGVGLLMMAACVAVPLGTGQATLSWAAPDAGALLFIGAMFFAFLLQGSTEEILTRGFLTQAVARRFGLIIAIAVQAAVFMLMHGMNPGMGPLPIINLLLFAVFASCYSLADGSLWGICAMHGIWNWAQGNLFGVAVSGQSAADSVFTYTAGPGATPLLTGGAFGIEGSLVTTAVYLIATALALRTFRRRRAAAAPAAPTHAAPTPAAPGAP</sequence>
<reference evidence="3 4" key="1">
    <citation type="submission" date="2018-09" db="EMBL/GenBank/DDBJ databases">
        <title>Comparative genomics of Leucobacter spp.</title>
        <authorList>
            <person name="Reis A.C."/>
            <person name="Kolvenbach B.A."/>
            <person name="Corvini P.F.X."/>
            <person name="Nunes O.C."/>
        </authorList>
    </citation>
    <scope>NUCLEOTIDE SEQUENCE [LARGE SCALE GENOMIC DNA]</scope>
    <source>
        <strain evidence="3 4">TAN 31504</strain>
    </source>
</reference>
<protein>
    <submittedName>
        <fullName evidence="3">CPBP family intramembrane metalloprotease</fullName>
    </submittedName>
</protein>
<keyword evidence="3" id="KW-0482">Metalloprotease</keyword>
<evidence type="ECO:0000313" key="3">
    <source>
        <dbReference type="EMBL" id="MBL3678451.1"/>
    </source>
</evidence>
<dbReference type="EMBL" id="QYAC01000002">
    <property type="protein sequence ID" value="MBL3678451.1"/>
    <property type="molecule type" value="Genomic_DNA"/>
</dbReference>
<keyword evidence="3" id="KW-0378">Hydrolase</keyword>
<organism evidence="3 4">
    <name type="scientific">Leucobacter chromiireducens subsp. solipictus</name>
    <dbReference type="NCBI Taxonomy" id="398235"/>
    <lineage>
        <taxon>Bacteria</taxon>
        <taxon>Bacillati</taxon>
        <taxon>Actinomycetota</taxon>
        <taxon>Actinomycetes</taxon>
        <taxon>Micrococcales</taxon>
        <taxon>Microbacteriaceae</taxon>
        <taxon>Leucobacter</taxon>
    </lineage>
</organism>
<dbReference type="Pfam" id="PF02517">
    <property type="entry name" value="Rce1-like"/>
    <property type="match status" value="1"/>
</dbReference>
<evidence type="ECO:0000256" key="1">
    <source>
        <dbReference type="SAM" id="Phobius"/>
    </source>
</evidence>
<feature type="domain" description="CAAX prenyl protease 2/Lysostaphin resistance protein A-like" evidence="2">
    <location>
        <begin position="156"/>
        <end position="247"/>
    </location>
</feature>
<dbReference type="GO" id="GO:0008237">
    <property type="term" value="F:metallopeptidase activity"/>
    <property type="evidence" value="ECO:0007669"/>
    <property type="project" value="UniProtKB-KW"/>
</dbReference>
<feature type="transmembrane region" description="Helical" evidence="1">
    <location>
        <begin position="27"/>
        <end position="55"/>
    </location>
</feature>
<gene>
    <name evidence="3" type="ORF">D3230_03925</name>
</gene>